<dbReference type="HAMAP" id="MF_01400">
    <property type="entry name" value="MsrB"/>
    <property type="match status" value="1"/>
</dbReference>
<protein>
    <recommendedName>
        <fullName evidence="5">Peptide methionine sulfoxide reductase MsrB</fullName>
        <ecNumber evidence="5">1.8.4.12</ecNumber>
    </recommendedName>
    <alternativeName>
        <fullName evidence="5">Peptide-methionine (R)-S-oxide reductase</fullName>
    </alternativeName>
</protein>
<feature type="binding site" evidence="5">
    <location>
        <position position="46"/>
    </location>
    <ligand>
        <name>Zn(2+)</name>
        <dbReference type="ChEBI" id="CHEBI:29105"/>
    </ligand>
</feature>
<dbReference type="EC" id="1.8.4.12" evidence="5"/>
<dbReference type="GO" id="GO:0008270">
    <property type="term" value="F:zinc ion binding"/>
    <property type="evidence" value="ECO:0007669"/>
    <property type="project" value="UniProtKB-UniRule"/>
</dbReference>
<dbReference type="InterPro" id="IPR002579">
    <property type="entry name" value="Met_Sox_Rdtase_MsrB_dom"/>
</dbReference>
<evidence type="ECO:0000256" key="4">
    <source>
        <dbReference type="ARBA" id="ARBA00048488"/>
    </source>
</evidence>
<keyword evidence="3 5" id="KW-0560">Oxidoreductase</keyword>
<dbReference type="FunFam" id="2.170.150.20:FF:000009">
    <property type="entry name" value="Peptide-methionine (R)-S-oxide reductase"/>
    <property type="match status" value="1"/>
</dbReference>
<dbReference type="NCBIfam" id="TIGR00357">
    <property type="entry name" value="peptide-methionine (R)-S-oxide reductase MsrB"/>
    <property type="match status" value="1"/>
</dbReference>
<dbReference type="InterPro" id="IPR028427">
    <property type="entry name" value="Met_Sox_Rdtase_MsrB"/>
</dbReference>
<accession>A0A0X3AN02</accession>
<dbReference type="OrthoDB" id="4174719at2"/>
<feature type="binding site" evidence="5">
    <location>
        <position position="49"/>
    </location>
    <ligand>
        <name>Zn(2+)</name>
        <dbReference type="ChEBI" id="CHEBI:29105"/>
    </ligand>
</feature>
<comment type="cofactor">
    <cofactor evidence="5">
        <name>Zn(2+)</name>
        <dbReference type="ChEBI" id="CHEBI:29105"/>
    </cofactor>
    <text evidence="5">Binds 1 zinc ion per subunit. The zinc ion is important for the structural integrity of the protein.</text>
</comment>
<evidence type="ECO:0000256" key="3">
    <source>
        <dbReference type="ARBA" id="ARBA00023002"/>
    </source>
</evidence>
<evidence type="ECO:0000256" key="1">
    <source>
        <dbReference type="ARBA" id="ARBA00022723"/>
    </source>
</evidence>
<feature type="active site" description="Nucleophile" evidence="5">
    <location>
        <position position="118"/>
    </location>
</feature>
<feature type="binding site" evidence="5">
    <location>
        <position position="98"/>
    </location>
    <ligand>
        <name>Zn(2+)</name>
        <dbReference type="ChEBI" id="CHEBI:29105"/>
    </ligand>
</feature>
<feature type="domain" description="MsrB" evidence="6">
    <location>
        <begin position="7"/>
        <end position="129"/>
    </location>
</feature>
<dbReference type="PROSITE" id="PS51790">
    <property type="entry name" value="MSRB"/>
    <property type="match status" value="1"/>
</dbReference>
<dbReference type="GO" id="GO:0006979">
    <property type="term" value="P:response to oxidative stress"/>
    <property type="evidence" value="ECO:0007669"/>
    <property type="project" value="InterPro"/>
</dbReference>
<dbReference type="GO" id="GO:0005737">
    <property type="term" value="C:cytoplasm"/>
    <property type="evidence" value="ECO:0007669"/>
    <property type="project" value="TreeGrafter"/>
</dbReference>
<reference evidence="7 8" key="1">
    <citation type="submission" date="2016-01" db="EMBL/GenBank/DDBJ databases">
        <authorList>
            <person name="McClelland M."/>
            <person name="Jain A."/>
            <person name="Saraogi P."/>
            <person name="Mendelson R."/>
            <person name="Westerman R."/>
            <person name="SanMiguel P."/>
            <person name="Csonka L."/>
        </authorList>
    </citation>
    <scope>NUCLEOTIDE SEQUENCE [LARGE SCALE GENOMIC DNA]</scope>
    <source>
        <strain evidence="7 8">R-53146</strain>
    </source>
</reference>
<dbReference type="PANTHER" id="PTHR10173">
    <property type="entry name" value="METHIONINE SULFOXIDE REDUCTASE"/>
    <property type="match status" value="1"/>
</dbReference>
<dbReference type="AlphaFoldDB" id="A0A0X3AN02"/>
<feature type="binding site" evidence="5">
    <location>
        <position position="95"/>
    </location>
    <ligand>
        <name>Zn(2+)</name>
        <dbReference type="ChEBI" id="CHEBI:29105"/>
    </ligand>
</feature>
<dbReference type="RefSeq" id="WP_055424650.1">
    <property type="nucleotide sequence ID" value="NZ_FCOR01000001.1"/>
</dbReference>
<comment type="catalytic activity">
    <reaction evidence="4 5">
        <text>L-methionyl-[protein] + [thioredoxin]-disulfide + H2O = L-methionyl-(R)-S-oxide-[protein] + [thioredoxin]-dithiol</text>
        <dbReference type="Rhea" id="RHEA:24164"/>
        <dbReference type="Rhea" id="RHEA-COMP:10698"/>
        <dbReference type="Rhea" id="RHEA-COMP:10700"/>
        <dbReference type="Rhea" id="RHEA-COMP:12313"/>
        <dbReference type="Rhea" id="RHEA-COMP:12314"/>
        <dbReference type="ChEBI" id="CHEBI:15377"/>
        <dbReference type="ChEBI" id="CHEBI:16044"/>
        <dbReference type="ChEBI" id="CHEBI:29950"/>
        <dbReference type="ChEBI" id="CHEBI:45764"/>
        <dbReference type="ChEBI" id="CHEBI:50058"/>
        <dbReference type="EC" id="1.8.4.12"/>
    </reaction>
</comment>
<sequence length="129" mass="14675">MKVIKSEEEWKKQLSPEEYYILREKGTEAPYSGKFNMHFEKGVYTCKACGAVLFDSYSKFNSHCGWPSFDQEIVKGRITEKLDTSHGMTRMEILCANCGSHLGHVFNDGPTKTGLRYCVNSASLDFVEE</sequence>
<gene>
    <name evidence="5" type="primary">msrB</name>
    <name evidence="7" type="ORF">Ga0061079_101242</name>
</gene>
<dbReference type="InterPro" id="IPR011057">
    <property type="entry name" value="Mss4-like_sf"/>
</dbReference>
<comment type="similarity">
    <text evidence="5">Belongs to the MsrB Met sulfoxide reductase family.</text>
</comment>
<dbReference type="STRING" id="1586267.GCA_001418685_00244"/>
<dbReference type="EMBL" id="FCOR01000001">
    <property type="protein sequence ID" value="CVK15425.1"/>
    <property type="molecule type" value="Genomic_DNA"/>
</dbReference>
<keyword evidence="1 5" id="KW-0479">Metal-binding</keyword>
<dbReference type="Proteomes" id="UP000182761">
    <property type="component" value="Unassembled WGS sequence"/>
</dbReference>
<proteinExistence type="inferred from homology"/>
<evidence type="ECO:0000313" key="8">
    <source>
        <dbReference type="Proteomes" id="UP000182761"/>
    </source>
</evidence>
<dbReference type="SUPFAM" id="SSF51316">
    <property type="entry name" value="Mss4-like"/>
    <property type="match status" value="1"/>
</dbReference>
<keyword evidence="2 5" id="KW-0862">Zinc</keyword>
<dbReference type="PANTHER" id="PTHR10173:SF52">
    <property type="entry name" value="METHIONINE-R-SULFOXIDE REDUCTASE B1"/>
    <property type="match status" value="1"/>
</dbReference>
<keyword evidence="8" id="KW-1185">Reference proteome</keyword>
<dbReference type="Pfam" id="PF01641">
    <property type="entry name" value="SelR"/>
    <property type="match status" value="1"/>
</dbReference>
<name>A0A0X3AN02_9FLAO</name>
<dbReference type="GO" id="GO:0030091">
    <property type="term" value="P:protein repair"/>
    <property type="evidence" value="ECO:0007669"/>
    <property type="project" value="InterPro"/>
</dbReference>
<evidence type="ECO:0000256" key="2">
    <source>
        <dbReference type="ARBA" id="ARBA00022833"/>
    </source>
</evidence>
<evidence type="ECO:0000259" key="6">
    <source>
        <dbReference type="PROSITE" id="PS51790"/>
    </source>
</evidence>
<evidence type="ECO:0000256" key="5">
    <source>
        <dbReference type="HAMAP-Rule" id="MF_01400"/>
    </source>
</evidence>
<dbReference type="GO" id="GO:0033743">
    <property type="term" value="F:peptide-methionine (R)-S-oxide reductase activity"/>
    <property type="evidence" value="ECO:0007669"/>
    <property type="project" value="UniProtKB-UniRule"/>
</dbReference>
<organism evidence="7 8">
    <name type="scientific">Apibacter mensalis</name>
    <dbReference type="NCBI Taxonomy" id="1586267"/>
    <lineage>
        <taxon>Bacteria</taxon>
        <taxon>Pseudomonadati</taxon>
        <taxon>Bacteroidota</taxon>
        <taxon>Flavobacteriia</taxon>
        <taxon>Flavobacteriales</taxon>
        <taxon>Weeksellaceae</taxon>
        <taxon>Apibacter</taxon>
    </lineage>
</organism>
<evidence type="ECO:0000313" key="7">
    <source>
        <dbReference type="EMBL" id="CVK15425.1"/>
    </source>
</evidence>
<dbReference type="Gene3D" id="2.170.150.20">
    <property type="entry name" value="Peptide methionine sulfoxide reductase"/>
    <property type="match status" value="1"/>
</dbReference>